<feature type="compositionally biased region" description="Basic and acidic residues" evidence="1">
    <location>
        <begin position="1"/>
        <end position="16"/>
    </location>
</feature>
<feature type="region of interest" description="Disordered" evidence="1">
    <location>
        <begin position="1"/>
        <end position="38"/>
    </location>
</feature>
<evidence type="ECO:0000313" key="3">
    <source>
        <dbReference type="Proteomes" id="UP000823775"/>
    </source>
</evidence>
<dbReference type="EMBL" id="JACEIK010008417">
    <property type="protein sequence ID" value="MCE3051347.1"/>
    <property type="molecule type" value="Genomic_DNA"/>
</dbReference>
<sequence>IIASKGKEVNLAEKSQKKGRPRKMDASSLAPKAGPTRRFGAKAVETHGLTWFNTQKEAKYAHENWIDEGRLALKFPAIREKIH</sequence>
<dbReference type="Proteomes" id="UP000823775">
    <property type="component" value="Unassembled WGS sequence"/>
</dbReference>
<proteinExistence type="predicted"/>
<evidence type="ECO:0000313" key="2">
    <source>
        <dbReference type="EMBL" id="MCE3051347.1"/>
    </source>
</evidence>
<organism evidence="2 3">
    <name type="scientific">Datura stramonium</name>
    <name type="common">Jimsonweed</name>
    <name type="synonym">Common thornapple</name>
    <dbReference type="NCBI Taxonomy" id="4076"/>
    <lineage>
        <taxon>Eukaryota</taxon>
        <taxon>Viridiplantae</taxon>
        <taxon>Streptophyta</taxon>
        <taxon>Embryophyta</taxon>
        <taxon>Tracheophyta</taxon>
        <taxon>Spermatophyta</taxon>
        <taxon>Magnoliopsida</taxon>
        <taxon>eudicotyledons</taxon>
        <taxon>Gunneridae</taxon>
        <taxon>Pentapetalae</taxon>
        <taxon>asterids</taxon>
        <taxon>lamiids</taxon>
        <taxon>Solanales</taxon>
        <taxon>Solanaceae</taxon>
        <taxon>Solanoideae</taxon>
        <taxon>Datureae</taxon>
        <taxon>Datura</taxon>
    </lineage>
</organism>
<protein>
    <submittedName>
        <fullName evidence="2">Uncharacterized protein</fullName>
    </submittedName>
</protein>
<accession>A0ABS8WPB7</accession>
<gene>
    <name evidence="2" type="ORF">HAX54_049545</name>
</gene>
<comment type="caution">
    <text evidence="2">The sequence shown here is derived from an EMBL/GenBank/DDBJ whole genome shotgun (WGS) entry which is preliminary data.</text>
</comment>
<reference evidence="2 3" key="1">
    <citation type="journal article" date="2021" name="BMC Genomics">
        <title>Datura genome reveals duplications of psychoactive alkaloid biosynthetic genes and high mutation rate following tissue culture.</title>
        <authorList>
            <person name="Rajewski A."/>
            <person name="Carter-House D."/>
            <person name="Stajich J."/>
            <person name="Litt A."/>
        </authorList>
    </citation>
    <scope>NUCLEOTIDE SEQUENCE [LARGE SCALE GENOMIC DNA]</scope>
    <source>
        <strain evidence="2">AR-01</strain>
    </source>
</reference>
<name>A0ABS8WPB7_DATST</name>
<keyword evidence="3" id="KW-1185">Reference proteome</keyword>
<feature type="non-terminal residue" evidence="2">
    <location>
        <position position="1"/>
    </location>
</feature>
<evidence type="ECO:0000256" key="1">
    <source>
        <dbReference type="SAM" id="MobiDB-lite"/>
    </source>
</evidence>